<dbReference type="SMART" id="SM00591">
    <property type="entry name" value="RWD"/>
    <property type="match status" value="1"/>
</dbReference>
<dbReference type="Pfam" id="PF05773">
    <property type="entry name" value="RWD"/>
    <property type="match status" value="1"/>
</dbReference>
<feature type="domain" description="RWD" evidence="2">
    <location>
        <begin position="12"/>
        <end position="120"/>
    </location>
</feature>
<proteinExistence type="predicted"/>
<keyword evidence="1" id="KW-0175">Coiled coil</keyword>
<name>A0A9W9ZT30_9CNID</name>
<dbReference type="GO" id="GO:0016567">
    <property type="term" value="P:protein ubiquitination"/>
    <property type="evidence" value="ECO:0007669"/>
    <property type="project" value="TreeGrafter"/>
</dbReference>
<dbReference type="PANTHER" id="PTHR13198:SF4">
    <property type="entry name" value="E3 UBIQUITIN-PROTEIN LIGASE RNF25"/>
    <property type="match status" value="1"/>
</dbReference>
<dbReference type="GO" id="GO:0005634">
    <property type="term" value="C:nucleus"/>
    <property type="evidence" value="ECO:0007669"/>
    <property type="project" value="TreeGrafter"/>
</dbReference>
<evidence type="ECO:0000259" key="2">
    <source>
        <dbReference type="PROSITE" id="PS50908"/>
    </source>
</evidence>
<evidence type="ECO:0000313" key="4">
    <source>
        <dbReference type="Proteomes" id="UP001163046"/>
    </source>
</evidence>
<dbReference type="PANTHER" id="PTHR13198">
    <property type="entry name" value="RING FINGER PROTEIN 25"/>
    <property type="match status" value="1"/>
</dbReference>
<dbReference type="InterPro" id="IPR006575">
    <property type="entry name" value="RWD_dom"/>
</dbReference>
<dbReference type="GO" id="GO:0061630">
    <property type="term" value="F:ubiquitin protein ligase activity"/>
    <property type="evidence" value="ECO:0007669"/>
    <property type="project" value="InterPro"/>
</dbReference>
<feature type="coiled-coil region" evidence="1">
    <location>
        <begin position="128"/>
        <end position="208"/>
    </location>
</feature>
<dbReference type="PROSITE" id="PS50908">
    <property type="entry name" value="RWD"/>
    <property type="match status" value="1"/>
</dbReference>
<dbReference type="AlphaFoldDB" id="A0A9W9ZT30"/>
<dbReference type="CDD" id="cd23818">
    <property type="entry name" value="RWD_RNF25"/>
    <property type="match status" value="1"/>
</dbReference>
<dbReference type="GO" id="GO:0033554">
    <property type="term" value="P:cellular response to stress"/>
    <property type="evidence" value="ECO:0007669"/>
    <property type="project" value="UniProtKB-ARBA"/>
</dbReference>
<dbReference type="GO" id="GO:0010468">
    <property type="term" value="P:regulation of gene expression"/>
    <property type="evidence" value="ECO:0007669"/>
    <property type="project" value="UniProtKB-ARBA"/>
</dbReference>
<accession>A0A9W9ZT30</accession>
<protein>
    <recommendedName>
        <fullName evidence="2">RWD domain-containing protein</fullName>
    </recommendedName>
</protein>
<dbReference type="FunFam" id="3.10.110.10:FF:000050">
    <property type="entry name" value="eIF-2-alpha kinase GCN2"/>
    <property type="match status" value="1"/>
</dbReference>
<dbReference type="OrthoDB" id="432311at2759"/>
<keyword evidence="4" id="KW-1185">Reference proteome</keyword>
<reference evidence="3" key="1">
    <citation type="submission" date="2023-01" db="EMBL/GenBank/DDBJ databases">
        <title>Genome assembly of the deep-sea coral Lophelia pertusa.</title>
        <authorList>
            <person name="Herrera S."/>
            <person name="Cordes E."/>
        </authorList>
    </citation>
    <scope>NUCLEOTIDE SEQUENCE</scope>
    <source>
        <strain evidence="3">USNM1676648</strain>
        <tissue evidence="3">Polyp</tissue>
    </source>
</reference>
<comment type="caution">
    <text evidence="3">The sequence shown here is derived from an EMBL/GenBank/DDBJ whole genome shotgun (WGS) entry which is preliminary data.</text>
</comment>
<gene>
    <name evidence="3" type="ORF">OS493_004376</name>
</gene>
<organism evidence="3 4">
    <name type="scientific">Desmophyllum pertusum</name>
    <dbReference type="NCBI Taxonomy" id="174260"/>
    <lineage>
        <taxon>Eukaryota</taxon>
        <taxon>Metazoa</taxon>
        <taxon>Cnidaria</taxon>
        <taxon>Anthozoa</taxon>
        <taxon>Hexacorallia</taxon>
        <taxon>Scleractinia</taxon>
        <taxon>Caryophylliina</taxon>
        <taxon>Caryophylliidae</taxon>
        <taxon>Desmophyllum</taxon>
    </lineage>
</organism>
<dbReference type="InterPro" id="IPR039133">
    <property type="entry name" value="RNF25"/>
</dbReference>
<evidence type="ECO:0000256" key="1">
    <source>
        <dbReference type="SAM" id="Coils"/>
    </source>
</evidence>
<dbReference type="InterPro" id="IPR016135">
    <property type="entry name" value="UBQ-conjugating_enzyme/RWD"/>
</dbReference>
<dbReference type="GO" id="GO:0051246">
    <property type="term" value="P:regulation of protein metabolic process"/>
    <property type="evidence" value="ECO:0007669"/>
    <property type="project" value="UniProtKB-ARBA"/>
</dbReference>
<dbReference type="GO" id="GO:0009893">
    <property type="term" value="P:positive regulation of metabolic process"/>
    <property type="evidence" value="ECO:0007669"/>
    <property type="project" value="UniProtKB-ARBA"/>
</dbReference>
<dbReference type="SUPFAM" id="SSF54495">
    <property type="entry name" value="UBC-like"/>
    <property type="match status" value="1"/>
</dbReference>
<sequence>MDHGDGSYSLEEEFELLEAIYIHELTIEGPRERPFAVSVLLHPSTGDEEDKRFVCLTLVIDLPEKYPSELPSIHIKTPRGLSEAHIESILANLRELAESCLGRPMLYELIEESFFDHYERGLTEVRLVDGFRKDKDEALKKVAEAEERVKEADNEKERSTTKLLNLRKNAAKLLRFIQEDPNECTISADDVSDRVDEMMETIAQQAEERL</sequence>
<dbReference type="Proteomes" id="UP001163046">
    <property type="component" value="Unassembled WGS sequence"/>
</dbReference>
<evidence type="ECO:0000313" key="3">
    <source>
        <dbReference type="EMBL" id="KAJ7387382.1"/>
    </source>
</evidence>
<dbReference type="EMBL" id="MU825874">
    <property type="protein sequence ID" value="KAJ7387382.1"/>
    <property type="molecule type" value="Genomic_DNA"/>
</dbReference>
<dbReference type="Gene3D" id="3.10.110.10">
    <property type="entry name" value="Ubiquitin Conjugating Enzyme"/>
    <property type="match status" value="1"/>
</dbReference>